<dbReference type="AlphaFoldDB" id="A0A1H1F245"/>
<feature type="transmembrane region" description="Helical" evidence="1">
    <location>
        <begin position="287"/>
        <end position="304"/>
    </location>
</feature>
<evidence type="ECO:0000256" key="1">
    <source>
        <dbReference type="SAM" id="Phobius"/>
    </source>
</evidence>
<dbReference type="GO" id="GO:0004175">
    <property type="term" value="F:endopeptidase activity"/>
    <property type="evidence" value="ECO:0007669"/>
    <property type="project" value="UniProtKB-ARBA"/>
</dbReference>
<accession>A0A1H1F245</accession>
<dbReference type="GO" id="GO:0080120">
    <property type="term" value="P:CAAX-box protein maturation"/>
    <property type="evidence" value="ECO:0007669"/>
    <property type="project" value="UniProtKB-ARBA"/>
</dbReference>
<protein>
    <recommendedName>
        <fullName evidence="2">CAAX prenyl protease 2/Lysostaphin resistance protein A-like domain-containing protein</fullName>
    </recommendedName>
</protein>
<reference evidence="4" key="1">
    <citation type="submission" date="2016-10" db="EMBL/GenBank/DDBJ databases">
        <authorList>
            <person name="Varghese N."/>
            <person name="Submissions S."/>
        </authorList>
    </citation>
    <scope>NUCLEOTIDE SEQUENCE [LARGE SCALE GENOMIC DNA]</scope>
    <source>
        <strain evidence="4">DSM 24767</strain>
    </source>
</reference>
<feature type="transmembrane region" description="Helical" evidence="1">
    <location>
        <begin position="36"/>
        <end position="54"/>
    </location>
</feature>
<organism evidence="3 4">
    <name type="scientific">Natronobacterium texcoconense</name>
    <dbReference type="NCBI Taxonomy" id="1095778"/>
    <lineage>
        <taxon>Archaea</taxon>
        <taxon>Methanobacteriati</taxon>
        <taxon>Methanobacteriota</taxon>
        <taxon>Stenosarchaea group</taxon>
        <taxon>Halobacteria</taxon>
        <taxon>Halobacteriales</taxon>
        <taxon>Natrialbaceae</taxon>
        <taxon>Natronobacterium</taxon>
    </lineage>
</organism>
<evidence type="ECO:0000259" key="2">
    <source>
        <dbReference type="Pfam" id="PF02517"/>
    </source>
</evidence>
<feature type="transmembrane region" description="Helical" evidence="1">
    <location>
        <begin position="113"/>
        <end position="133"/>
    </location>
</feature>
<name>A0A1H1F245_NATTX</name>
<feature type="domain" description="CAAX prenyl protease 2/Lysostaphin resistance protein A-like" evidence="2">
    <location>
        <begin position="158"/>
        <end position="251"/>
    </location>
</feature>
<dbReference type="OrthoDB" id="331240at2157"/>
<dbReference type="InterPro" id="IPR003675">
    <property type="entry name" value="Rce1/LyrA-like_dom"/>
</dbReference>
<sequence>MPRERDSWLSLETLDRTTVANHLLEDSGRFRAGVRAVLPAAITVPGILLALAVLSPVTDRLAGDGAVGVGASLVANWLAYLLPIAIALWIAVRLDRGSLARFGLDVDRQWAGNFGAGAVISLSAIAISIGYGAARGYYTVSPELLPELLAPGIVFGVVVGLAAFFLLQNVYEELVFRGVMLQNFAEGLFARGMSPVWAVGGATGASLLLFGLFHLPLRGGFVAAYSVLVGIPFALAYLVTGRLGLAIGVHFGRFPIELLMGGAFGPVELPTVVEMTGSGAGMLETTAVQLGGTCLLVLLWALLVDGEIGLAERVYLPSSDRA</sequence>
<dbReference type="RefSeq" id="WP_090380490.1">
    <property type="nucleotide sequence ID" value="NZ_FNLC01000002.1"/>
</dbReference>
<gene>
    <name evidence="3" type="ORF">SAMN04489842_1790</name>
</gene>
<dbReference type="EMBL" id="FNLC01000002">
    <property type="protein sequence ID" value="SDQ95043.1"/>
    <property type="molecule type" value="Genomic_DNA"/>
</dbReference>
<feature type="transmembrane region" description="Helical" evidence="1">
    <location>
        <begin position="188"/>
        <end position="213"/>
    </location>
</feature>
<evidence type="ECO:0000313" key="4">
    <source>
        <dbReference type="Proteomes" id="UP000198848"/>
    </source>
</evidence>
<keyword evidence="1" id="KW-0812">Transmembrane</keyword>
<dbReference type="PANTHER" id="PTHR39430:SF1">
    <property type="entry name" value="PROTEASE"/>
    <property type="match status" value="1"/>
</dbReference>
<feature type="transmembrane region" description="Helical" evidence="1">
    <location>
        <begin position="148"/>
        <end position="167"/>
    </location>
</feature>
<keyword evidence="1" id="KW-1133">Transmembrane helix</keyword>
<feature type="transmembrane region" description="Helical" evidence="1">
    <location>
        <begin position="219"/>
        <end position="239"/>
    </location>
</feature>
<dbReference type="STRING" id="1095778.SAMN04489842_1790"/>
<evidence type="ECO:0000313" key="3">
    <source>
        <dbReference type="EMBL" id="SDQ95043.1"/>
    </source>
</evidence>
<keyword evidence="4" id="KW-1185">Reference proteome</keyword>
<dbReference type="Proteomes" id="UP000198848">
    <property type="component" value="Unassembled WGS sequence"/>
</dbReference>
<keyword evidence="1" id="KW-0472">Membrane</keyword>
<proteinExistence type="predicted"/>
<dbReference type="PANTHER" id="PTHR39430">
    <property type="entry name" value="MEMBRANE-ASSOCIATED PROTEASE-RELATED"/>
    <property type="match status" value="1"/>
</dbReference>
<feature type="transmembrane region" description="Helical" evidence="1">
    <location>
        <begin position="251"/>
        <end position="267"/>
    </location>
</feature>
<dbReference type="Pfam" id="PF02517">
    <property type="entry name" value="Rce1-like"/>
    <property type="match status" value="1"/>
</dbReference>
<feature type="transmembrane region" description="Helical" evidence="1">
    <location>
        <begin position="74"/>
        <end position="92"/>
    </location>
</feature>